<sequence length="361" mass="39925">MTQAGLRETGALTWRNRVGFQSGEFKGLKLLAEIEDVRALDGDYNSNLNGKTAYAVVADPEVTEINRLQLIWTPSAFTTVTVGRQRIALDDQRFIGSVGWRQDEQTFDAARIDTAVGKLKLTYAYITGVNRILAEARDWDSQSHVLNATYSISEALKVQAFDYALEFDNAAANSTNTYGVRATGSLWASMFKLAYAAQYAEQKDYANNPADFKLAQYSADFSATYDIFTAKLNYEVLEGNGTQGFITPLATVHAFQGWSDVFSANGGNKTHVNGIKDMNFSLIAATHTKVPWLINPTFTVIYRDLETERTGQALGTEWDALATAGLTKNLSLMLKYADFERANTAAPASRTKVWVGLEYKL</sequence>
<reference evidence="2 3" key="1">
    <citation type="submission" date="2023-01" db="EMBL/GenBank/DDBJ databases">
        <title>Novel species of the genus Asticcacaulis isolated from rivers.</title>
        <authorList>
            <person name="Lu H."/>
        </authorList>
    </citation>
    <scope>NUCLEOTIDE SEQUENCE [LARGE SCALE GENOMIC DNA]</scope>
    <source>
        <strain evidence="2 3">LKC15W</strain>
    </source>
</reference>
<comment type="caution">
    <text evidence="2">The sequence shown here is derived from an EMBL/GenBank/DDBJ whole genome shotgun (WGS) entry which is preliminary data.</text>
</comment>
<evidence type="ECO:0000313" key="3">
    <source>
        <dbReference type="Proteomes" id="UP001218579"/>
    </source>
</evidence>
<dbReference type="InterPro" id="IPR025388">
    <property type="entry name" value="Alginate_export_dom"/>
</dbReference>
<dbReference type="Pfam" id="PF13372">
    <property type="entry name" value="Alginate_exp"/>
    <property type="match status" value="1"/>
</dbReference>
<protein>
    <submittedName>
        <fullName evidence="2">Alginate export family protein</fullName>
    </submittedName>
</protein>
<feature type="domain" description="Alginate export" evidence="1">
    <location>
        <begin position="28"/>
        <end position="186"/>
    </location>
</feature>
<proteinExistence type="predicted"/>
<dbReference type="RefSeq" id="WP_272744710.1">
    <property type="nucleotide sequence ID" value="NZ_JAQQKV010000002.1"/>
</dbReference>
<evidence type="ECO:0000313" key="2">
    <source>
        <dbReference type="EMBL" id="MDC7676368.1"/>
    </source>
</evidence>
<accession>A0ABT5HJG9</accession>
<keyword evidence="3" id="KW-1185">Reference proteome</keyword>
<organism evidence="2 3">
    <name type="scientific">Asticcacaulis machinosus</name>
    <dbReference type="NCBI Taxonomy" id="2984211"/>
    <lineage>
        <taxon>Bacteria</taxon>
        <taxon>Pseudomonadati</taxon>
        <taxon>Pseudomonadota</taxon>
        <taxon>Alphaproteobacteria</taxon>
        <taxon>Caulobacterales</taxon>
        <taxon>Caulobacteraceae</taxon>
        <taxon>Asticcacaulis</taxon>
    </lineage>
</organism>
<evidence type="ECO:0000259" key="1">
    <source>
        <dbReference type="Pfam" id="PF13372"/>
    </source>
</evidence>
<dbReference type="Proteomes" id="UP001218579">
    <property type="component" value="Unassembled WGS sequence"/>
</dbReference>
<dbReference type="EMBL" id="JAQQKV010000002">
    <property type="protein sequence ID" value="MDC7676368.1"/>
    <property type="molecule type" value="Genomic_DNA"/>
</dbReference>
<name>A0ABT5HJG9_9CAUL</name>
<gene>
    <name evidence="2" type="ORF">PQU98_09525</name>
</gene>